<dbReference type="SUPFAM" id="SSF56112">
    <property type="entry name" value="Protein kinase-like (PK-like)"/>
    <property type="match status" value="1"/>
</dbReference>
<dbReference type="InterPro" id="IPR045055">
    <property type="entry name" value="DNA2/NAM7-like"/>
</dbReference>
<dbReference type="Proteomes" id="UP001529085">
    <property type="component" value="Unassembled WGS sequence"/>
</dbReference>
<reference evidence="2 3" key="1">
    <citation type="submission" date="2023-03" db="EMBL/GenBank/DDBJ databases">
        <title>Strain YYF002 represents a novel species in the genus Winogradskyella isolated from seawater.</title>
        <authorList>
            <person name="Fu Z.-Y."/>
        </authorList>
    </citation>
    <scope>NUCLEOTIDE SEQUENCE [LARGE SCALE GENOMIC DNA]</scope>
    <source>
        <strain evidence="2 3">YYF002</strain>
    </source>
</reference>
<dbReference type="InterPro" id="IPR008266">
    <property type="entry name" value="Tyr_kinase_AS"/>
</dbReference>
<dbReference type="Pfam" id="PF13086">
    <property type="entry name" value="AAA_11"/>
    <property type="match status" value="1"/>
</dbReference>
<organism evidence="2 3">
    <name type="scientific">Winogradskyella marincola</name>
    <dbReference type="NCBI Taxonomy" id="3037795"/>
    <lineage>
        <taxon>Bacteria</taxon>
        <taxon>Pseudomonadati</taxon>
        <taxon>Bacteroidota</taxon>
        <taxon>Flavobacteriia</taxon>
        <taxon>Flavobacteriales</taxon>
        <taxon>Flavobacteriaceae</taxon>
        <taxon>Winogradskyella</taxon>
    </lineage>
</organism>
<protein>
    <submittedName>
        <fullName evidence="2">AAA domain-containing protein</fullName>
    </submittedName>
</protein>
<dbReference type="PROSITE" id="PS50011">
    <property type="entry name" value="PROTEIN_KINASE_DOM"/>
    <property type="match status" value="1"/>
</dbReference>
<dbReference type="Gene3D" id="1.10.510.10">
    <property type="entry name" value="Transferase(Phosphotransferase) domain 1"/>
    <property type="match status" value="1"/>
</dbReference>
<dbReference type="SUPFAM" id="SSF52540">
    <property type="entry name" value="P-loop containing nucleoside triphosphate hydrolases"/>
    <property type="match status" value="1"/>
</dbReference>
<dbReference type="InterPro" id="IPR027417">
    <property type="entry name" value="P-loop_NTPase"/>
</dbReference>
<dbReference type="Gene3D" id="3.40.50.300">
    <property type="entry name" value="P-loop containing nucleotide triphosphate hydrolases"/>
    <property type="match status" value="2"/>
</dbReference>
<dbReference type="PANTHER" id="PTHR10887">
    <property type="entry name" value="DNA2/NAM7 HELICASE FAMILY"/>
    <property type="match status" value="1"/>
</dbReference>
<dbReference type="PROSITE" id="PS00109">
    <property type="entry name" value="PROTEIN_KINASE_TYR"/>
    <property type="match status" value="1"/>
</dbReference>
<feature type="domain" description="Protein kinase" evidence="1">
    <location>
        <begin position="6"/>
        <end position="269"/>
    </location>
</feature>
<accession>A0ABT6G398</accession>
<evidence type="ECO:0000259" key="1">
    <source>
        <dbReference type="PROSITE" id="PS50011"/>
    </source>
</evidence>
<sequence>MILDKYQPYGEILNRGYSSTAKVTDESGEIYFAKWIKGIEQNSQPSKILYNKLRHLKKAVHNSLPKIFEYDWDENQSAYCIIFENKTATSLEESVSEVKPTYFLKGIEQITNCLQQLHLKHKLTHGDITPANILVDENFDFYLIDFGVSDISATLSQSQELEIFAKAFASPEKWDRNIQKGFSYQSDIYSIGKVIEWYFEKNGINEFEEIKKLIDKSCEQLPSNRLNYTAFLEQLSKIVNEISFDNVNTVLIDGEFNPELIEELNNKYIDETIDFIPKFDVSPKSGGNILIDIITYNYNIHCLWLISENKLLIRNYEHKSGNEIKYNRVLKKGTTLGLPIVYTSQYSYGKHFNLTPFFKKIQKEKQHERDYRKGKREITKELKFFKDLVDKELDVIKKNSLRLRFVSFEKKGNHEISFKIQDNEKYSKNGLIYSHIDKAGNLDKENKDPIQFIISDTVDEKKMKEPLLFSGVAYNFNNRSRVLRFRDCEGLTFNKIPKNGYIFEDTSKQEVEKRRQKDAIRKVEYDEVQNRDLIHYIFNPLDIPKKPIDKYGLEKVYQTDQYGKEFGYSANQQTAILNAIHREPLTVIQGPPGTGKTTVITEIVFQILNKNPDAKILITSQTNDAVDNVLENLLEKKVPIVRLSGVRKPIKNLQKHTLDRKIEGWKEEVRKKTKANWKPYKEQFKKALEKENIILLPIFEILSSNKLWKVKKQQIEKMLERFNMFKGLEKSLTSETEFITSINSYVKVNFEEYFLKQQIFNDWLATISSLDENSNLNQKLIDSIRVIGATTNHIASKKYQKYNFEFDYVIMDESGKATTAEALIPIVMADKLVLVGDHRQLRPMLTANREVEKWLRNEHKKESEDLEWDDYFNRPSLFENIIEIIDDDFKSQLEESRRSSKDQVLLTSKCFYEVEGDEPIKPVKRNSDKEHNLDLKIDSSIIFLDIGNSYKSEIDGNGSSRNKLSAELIPELLNGLDKFNKVKNYTIGILSGYSAQKKEITKVLNRKVNYRKLKNVKSNNVVIDVVDKFQGLEKDIIIFDLVRSQQQTLGFLSNANRINVALSRQKKLLIIVGNLDSILSAKPPKDIEITNQKPALQKYLSELKKDWIVKNVEQIF</sequence>
<keyword evidence="3" id="KW-1185">Reference proteome</keyword>
<proteinExistence type="predicted"/>
<dbReference type="RefSeq" id="WP_278005971.1">
    <property type="nucleotide sequence ID" value="NZ_JARSBN010000006.1"/>
</dbReference>
<dbReference type="InterPro" id="IPR000719">
    <property type="entry name" value="Prot_kinase_dom"/>
</dbReference>
<dbReference type="InterPro" id="IPR041677">
    <property type="entry name" value="DNA2/NAM7_AAA_11"/>
</dbReference>
<dbReference type="InterPro" id="IPR041679">
    <property type="entry name" value="DNA2/NAM7-like_C"/>
</dbReference>
<evidence type="ECO:0000313" key="2">
    <source>
        <dbReference type="EMBL" id="MDG4716524.1"/>
    </source>
</evidence>
<dbReference type="SMART" id="SM00220">
    <property type="entry name" value="S_TKc"/>
    <property type="match status" value="1"/>
</dbReference>
<dbReference type="PANTHER" id="PTHR10887:SF495">
    <property type="entry name" value="HELICASE SENATAXIN ISOFORM X1-RELATED"/>
    <property type="match status" value="1"/>
</dbReference>
<dbReference type="Pfam" id="PF13087">
    <property type="entry name" value="AAA_12"/>
    <property type="match status" value="1"/>
</dbReference>
<gene>
    <name evidence="2" type="ORF">P7122_11625</name>
</gene>
<name>A0ABT6G398_9FLAO</name>
<dbReference type="EMBL" id="JARSBN010000006">
    <property type="protein sequence ID" value="MDG4716524.1"/>
    <property type="molecule type" value="Genomic_DNA"/>
</dbReference>
<dbReference type="InterPro" id="IPR047187">
    <property type="entry name" value="SF1_C_Upf1"/>
</dbReference>
<dbReference type="InterPro" id="IPR011009">
    <property type="entry name" value="Kinase-like_dom_sf"/>
</dbReference>
<comment type="caution">
    <text evidence="2">The sequence shown here is derived from an EMBL/GenBank/DDBJ whole genome shotgun (WGS) entry which is preliminary data.</text>
</comment>
<dbReference type="CDD" id="cd18808">
    <property type="entry name" value="SF1_C_Upf1"/>
    <property type="match status" value="1"/>
</dbReference>
<dbReference type="Pfam" id="PF00069">
    <property type="entry name" value="Pkinase"/>
    <property type="match status" value="1"/>
</dbReference>
<evidence type="ECO:0000313" key="3">
    <source>
        <dbReference type="Proteomes" id="UP001529085"/>
    </source>
</evidence>